<feature type="domain" description="Enoyl reductase (ER)" evidence="3">
    <location>
        <begin position="11"/>
        <end position="321"/>
    </location>
</feature>
<dbReference type="Pfam" id="PF08240">
    <property type="entry name" value="ADH_N"/>
    <property type="match status" value="1"/>
</dbReference>
<gene>
    <name evidence="4" type="ORF">N5A92_10250</name>
</gene>
<evidence type="ECO:0000259" key="3">
    <source>
        <dbReference type="SMART" id="SM00829"/>
    </source>
</evidence>
<keyword evidence="1" id="KW-0521">NADP</keyword>
<evidence type="ECO:0000313" key="4">
    <source>
        <dbReference type="EMBL" id="MCT7375411.1"/>
    </source>
</evidence>
<dbReference type="RefSeq" id="WP_260902404.1">
    <property type="nucleotide sequence ID" value="NZ_JAOCZP010000003.1"/>
</dbReference>
<dbReference type="PROSITE" id="PS01162">
    <property type="entry name" value="QOR_ZETA_CRYSTAL"/>
    <property type="match status" value="1"/>
</dbReference>
<dbReference type="EMBL" id="JAOCZP010000003">
    <property type="protein sequence ID" value="MCT7375411.1"/>
    <property type="molecule type" value="Genomic_DNA"/>
</dbReference>
<dbReference type="InterPro" id="IPR011032">
    <property type="entry name" value="GroES-like_sf"/>
</dbReference>
<dbReference type="SUPFAM" id="SSF51735">
    <property type="entry name" value="NAD(P)-binding Rossmann-fold domains"/>
    <property type="match status" value="1"/>
</dbReference>
<sequence>MAKAIRVHETGGPEVLRFEDYDPGKPGAGEVLIEQKAIGLNFIDIYFRTGLYKAETPFVPGGEGAGVVLETGEGVDNLKPGDRVAYCVRGGAYAERRLIAAERLVRVPDNIADEQAAAMMLKGMTAWYLLRRTYPVKAGDTILYHAAAGGVGLILGQWAKHLGATVIGTAGSEEKVEIARAHGFDHVIDYTKQDFLEAVREITDGRMCDVVYDSVGKDTFPASLDCLRPLGMFVSFGQSSGPVPPFEITVLAQKGSLFATRPTIFNYIAAKKDLEEAARDLFSVVGSGAVKVVINQRYPLSEVARAHQDLEGRRTTGTSVLIP</sequence>
<dbReference type="SMART" id="SM00829">
    <property type="entry name" value="PKS_ER"/>
    <property type="match status" value="1"/>
</dbReference>
<accession>A0ABT2LLE3</accession>
<evidence type="ECO:0000256" key="1">
    <source>
        <dbReference type="ARBA" id="ARBA00022857"/>
    </source>
</evidence>
<reference evidence="4 5" key="1">
    <citation type="submission" date="2022-09" db="EMBL/GenBank/DDBJ databases">
        <title>Chelativorans salina sp. nov., a novel slightly halophilic bacterium isolated from a saline lake sediment enrichment.</title>
        <authorList>
            <person name="Gao L."/>
            <person name="Fang B.-Z."/>
            <person name="Li W.-J."/>
        </authorList>
    </citation>
    <scope>NUCLEOTIDE SEQUENCE [LARGE SCALE GENOMIC DNA]</scope>
    <source>
        <strain evidence="4 5">EGI FJ00035</strain>
    </source>
</reference>
<dbReference type="PANTHER" id="PTHR48106:SF13">
    <property type="entry name" value="QUINONE OXIDOREDUCTASE-RELATED"/>
    <property type="match status" value="1"/>
</dbReference>
<evidence type="ECO:0000313" key="5">
    <source>
        <dbReference type="Proteomes" id="UP001320831"/>
    </source>
</evidence>
<dbReference type="Proteomes" id="UP001320831">
    <property type="component" value="Unassembled WGS sequence"/>
</dbReference>
<dbReference type="Pfam" id="PF00107">
    <property type="entry name" value="ADH_zinc_N"/>
    <property type="match status" value="1"/>
</dbReference>
<keyword evidence="2" id="KW-0560">Oxidoreductase</keyword>
<dbReference type="InterPro" id="IPR002364">
    <property type="entry name" value="Quin_OxRdtase/zeta-crystal_CS"/>
</dbReference>
<dbReference type="InterPro" id="IPR013154">
    <property type="entry name" value="ADH-like_N"/>
</dbReference>
<protein>
    <submittedName>
        <fullName evidence="4">Quinone oxidoreductase</fullName>
    </submittedName>
</protein>
<name>A0ABT2LLE3_9HYPH</name>
<dbReference type="SUPFAM" id="SSF50129">
    <property type="entry name" value="GroES-like"/>
    <property type="match status" value="1"/>
</dbReference>
<dbReference type="PANTHER" id="PTHR48106">
    <property type="entry name" value="QUINONE OXIDOREDUCTASE PIG3-RELATED"/>
    <property type="match status" value="1"/>
</dbReference>
<comment type="caution">
    <text evidence="4">The sequence shown here is derived from an EMBL/GenBank/DDBJ whole genome shotgun (WGS) entry which is preliminary data.</text>
</comment>
<dbReference type="Gene3D" id="3.40.50.720">
    <property type="entry name" value="NAD(P)-binding Rossmann-like Domain"/>
    <property type="match status" value="1"/>
</dbReference>
<dbReference type="Gene3D" id="3.90.180.10">
    <property type="entry name" value="Medium-chain alcohol dehydrogenases, catalytic domain"/>
    <property type="match status" value="1"/>
</dbReference>
<dbReference type="CDD" id="cd05286">
    <property type="entry name" value="QOR2"/>
    <property type="match status" value="1"/>
</dbReference>
<dbReference type="InterPro" id="IPR036291">
    <property type="entry name" value="NAD(P)-bd_dom_sf"/>
</dbReference>
<organism evidence="4 5">
    <name type="scientific">Chelativorans salis</name>
    <dbReference type="NCBI Taxonomy" id="2978478"/>
    <lineage>
        <taxon>Bacteria</taxon>
        <taxon>Pseudomonadati</taxon>
        <taxon>Pseudomonadota</taxon>
        <taxon>Alphaproteobacteria</taxon>
        <taxon>Hyphomicrobiales</taxon>
        <taxon>Phyllobacteriaceae</taxon>
        <taxon>Chelativorans</taxon>
    </lineage>
</organism>
<keyword evidence="5" id="KW-1185">Reference proteome</keyword>
<dbReference type="InterPro" id="IPR047618">
    <property type="entry name" value="QOR-like"/>
</dbReference>
<evidence type="ECO:0000256" key="2">
    <source>
        <dbReference type="ARBA" id="ARBA00023002"/>
    </source>
</evidence>
<dbReference type="NCBIfam" id="NF008024">
    <property type="entry name" value="PRK10754.1"/>
    <property type="match status" value="1"/>
</dbReference>
<proteinExistence type="predicted"/>
<dbReference type="InterPro" id="IPR020843">
    <property type="entry name" value="ER"/>
</dbReference>
<dbReference type="InterPro" id="IPR013149">
    <property type="entry name" value="ADH-like_C"/>
</dbReference>